<keyword evidence="2" id="KW-0255">Endonuclease</keyword>
<keyword evidence="3" id="KW-1185">Reference proteome</keyword>
<accession>A0ABT7XXK6</accession>
<dbReference type="Proteomes" id="UP001169719">
    <property type="component" value="Unassembled WGS sequence"/>
</dbReference>
<dbReference type="InterPro" id="IPR036691">
    <property type="entry name" value="Endo/exonu/phosph_ase_sf"/>
</dbReference>
<reference evidence="2" key="1">
    <citation type="submission" date="2024-05" db="EMBL/GenBank/DDBJ databases">
        <title>Genome Sequences of Four Agar- Degrading Marine Bacteria.</title>
        <authorList>
            <person name="Phillips E.K."/>
            <person name="Shaffer J.C."/>
            <person name="Henson M.W."/>
            <person name="Temperton B."/>
            <person name="Thrash C.J."/>
            <person name="Martin M.O."/>
        </authorList>
    </citation>
    <scope>NUCLEOTIDE SEQUENCE</scope>
    <source>
        <strain evidence="2">EKP203</strain>
    </source>
</reference>
<dbReference type="InterPro" id="IPR005135">
    <property type="entry name" value="Endo/exonuclease/phosphatase"/>
</dbReference>
<proteinExistence type="predicted"/>
<feature type="domain" description="Endonuclease/exonuclease/phosphatase" evidence="1">
    <location>
        <begin position="71"/>
        <end position="276"/>
    </location>
</feature>
<protein>
    <submittedName>
        <fullName evidence="2">Endonuclease/exonuclease/phosphatase family protein</fullName>
    </submittedName>
</protein>
<organism evidence="2 3">
    <name type="scientific">Vibrio agarivorans</name>
    <dbReference type="NCBI Taxonomy" id="153622"/>
    <lineage>
        <taxon>Bacteria</taxon>
        <taxon>Pseudomonadati</taxon>
        <taxon>Pseudomonadota</taxon>
        <taxon>Gammaproteobacteria</taxon>
        <taxon>Vibrionales</taxon>
        <taxon>Vibrionaceae</taxon>
        <taxon>Vibrio</taxon>
    </lineage>
</organism>
<dbReference type="EMBL" id="JAUEOZ010000001">
    <property type="protein sequence ID" value="MDN2480513.1"/>
    <property type="molecule type" value="Genomic_DNA"/>
</dbReference>
<evidence type="ECO:0000313" key="2">
    <source>
        <dbReference type="EMBL" id="MDN2480513.1"/>
    </source>
</evidence>
<name>A0ABT7XXK6_9VIBR</name>
<keyword evidence="2" id="KW-0540">Nuclease</keyword>
<evidence type="ECO:0000313" key="3">
    <source>
        <dbReference type="Proteomes" id="UP001169719"/>
    </source>
</evidence>
<keyword evidence="2" id="KW-0378">Hydrolase</keyword>
<dbReference type="NCBIfam" id="NF003840">
    <property type="entry name" value="PRK05421.1-2"/>
    <property type="match status" value="1"/>
</dbReference>
<dbReference type="NCBIfam" id="NF003841">
    <property type="entry name" value="PRK05421.1-3"/>
    <property type="match status" value="1"/>
</dbReference>
<dbReference type="GO" id="GO:0004519">
    <property type="term" value="F:endonuclease activity"/>
    <property type="evidence" value="ECO:0007669"/>
    <property type="project" value="UniProtKB-KW"/>
</dbReference>
<dbReference type="NCBIfam" id="NF003842">
    <property type="entry name" value="PRK05421.1-4"/>
    <property type="match status" value="1"/>
</dbReference>
<dbReference type="Pfam" id="PF03372">
    <property type="entry name" value="Exo_endo_phos"/>
    <property type="match status" value="1"/>
</dbReference>
<dbReference type="Gene3D" id="3.60.10.10">
    <property type="entry name" value="Endonuclease/exonuclease/phosphatase"/>
    <property type="match status" value="1"/>
</dbReference>
<sequence length="285" mass="31957">MILKRFLSIGLVMFALAGTAVVAGFEMIFSAPEKPQLVVFDKTVEPAPDIQCYNNDAPEVLDNDGQIDVLVWNIYKQNRHNWKVTLDRLSRDSHLVLLQEASLTKELQGWIGQGHWNGNAVDAFKAFDVSAGVLNVAKELPAKACAYIELEPWLRLPKSALYAEYALSNGERLAVVNIHSVNFTYGTQEYHRQLSRLVAQLQKHQGPIIAAGDFNSWSADRVEVMQQALNKVGLKPALFEPDYRKQFVNGLPLDHIYYRGLTLKTAKAPKTDASDHNPLIAQFQL</sequence>
<comment type="caution">
    <text evidence="2">The sequence shown here is derived from an EMBL/GenBank/DDBJ whole genome shotgun (WGS) entry which is preliminary data.</text>
</comment>
<dbReference type="SUPFAM" id="SSF56219">
    <property type="entry name" value="DNase I-like"/>
    <property type="match status" value="1"/>
</dbReference>
<dbReference type="RefSeq" id="WP_289960741.1">
    <property type="nucleotide sequence ID" value="NZ_JAUEOZ010000001.1"/>
</dbReference>
<evidence type="ECO:0000259" key="1">
    <source>
        <dbReference type="Pfam" id="PF03372"/>
    </source>
</evidence>
<gene>
    <name evidence="2" type="ORF">QWJ08_03750</name>
</gene>